<reference evidence="2" key="1">
    <citation type="submission" date="2020-05" db="EMBL/GenBank/DDBJ databases">
        <authorList>
            <person name="Chiriac C."/>
            <person name="Salcher M."/>
            <person name="Ghai R."/>
            <person name="Kavagutti S V."/>
        </authorList>
    </citation>
    <scope>NUCLEOTIDE SEQUENCE</scope>
</reference>
<feature type="region of interest" description="Disordered" evidence="1">
    <location>
        <begin position="63"/>
        <end position="89"/>
    </location>
</feature>
<sequence>MFKVINKTTVLLFECNTLDEAMSFAKSCNEFVTIKSPDFEVCGMFGVDTIKDGFTPDGVPYTWDKSNRIGRPKKETKESRDHDSNIFGE</sequence>
<protein>
    <submittedName>
        <fullName evidence="2">Uncharacterized protein</fullName>
    </submittedName>
</protein>
<evidence type="ECO:0000313" key="2">
    <source>
        <dbReference type="EMBL" id="CAB4220601.1"/>
    </source>
</evidence>
<evidence type="ECO:0000256" key="1">
    <source>
        <dbReference type="SAM" id="MobiDB-lite"/>
    </source>
</evidence>
<gene>
    <name evidence="2" type="ORF">UFOVP1636_10</name>
</gene>
<dbReference type="EMBL" id="LR797503">
    <property type="protein sequence ID" value="CAB4220601.1"/>
    <property type="molecule type" value="Genomic_DNA"/>
</dbReference>
<accession>A0A6J5T0V1</accession>
<proteinExistence type="predicted"/>
<name>A0A6J5T0V1_9CAUD</name>
<organism evidence="2">
    <name type="scientific">uncultured Caudovirales phage</name>
    <dbReference type="NCBI Taxonomy" id="2100421"/>
    <lineage>
        <taxon>Viruses</taxon>
        <taxon>Duplodnaviria</taxon>
        <taxon>Heunggongvirae</taxon>
        <taxon>Uroviricota</taxon>
        <taxon>Caudoviricetes</taxon>
        <taxon>Peduoviridae</taxon>
        <taxon>Maltschvirus</taxon>
        <taxon>Maltschvirus maltsch</taxon>
    </lineage>
</organism>
<feature type="compositionally biased region" description="Basic and acidic residues" evidence="1">
    <location>
        <begin position="72"/>
        <end position="89"/>
    </location>
</feature>